<feature type="domain" description="CRAL-TRIO" evidence="1">
    <location>
        <begin position="15"/>
        <end position="138"/>
    </location>
</feature>
<dbReference type="GO" id="GO:0016020">
    <property type="term" value="C:membrane"/>
    <property type="evidence" value="ECO:0007669"/>
    <property type="project" value="TreeGrafter"/>
</dbReference>
<dbReference type="PANTHER" id="PTHR10174:SF130">
    <property type="entry name" value="ALPHA-TOCOPHEROL TRANSFER PROTEIN-LIKE"/>
    <property type="match status" value="1"/>
</dbReference>
<dbReference type="EMBL" id="UXSR01005985">
    <property type="protein sequence ID" value="VDD84092.1"/>
    <property type="molecule type" value="Genomic_DNA"/>
</dbReference>
<sequence>MRLGEWNPDEFAFPRLYYYAYKQMFMVASDPRTIIGGSIIILNFANVGSSQVLKDPNVIRAMVRFSQEALPGRVKRVILYNEGKIINTALSIFTFYMKDKAKSRMLNVGSDISKAYEVEPGLKAIIPPEYGGDGKSLAELIKDNRGHFYEFYGQGDPTSEIKVDESKRPVSARAYLREYKDYDPNVMGTSGIFIKINQDEI</sequence>
<dbReference type="Pfam" id="PF00650">
    <property type="entry name" value="CRAL_TRIO"/>
    <property type="match status" value="1"/>
</dbReference>
<organism evidence="2 3">
    <name type="scientific">Mesocestoides corti</name>
    <name type="common">Flatworm</name>
    <dbReference type="NCBI Taxonomy" id="53468"/>
    <lineage>
        <taxon>Eukaryota</taxon>
        <taxon>Metazoa</taxon>
        <taxon>Spiralia</taxon>
        <taxon>Lophotrochozoa</taxon>
        <taxon>Platyhelminthes</taxon>
        <taxon>Cestoda</taxon>
        <taxon>Eucestoda</taxon>
        <taxon>Cyclophyllidea</taxon>
        <taxon>Mesocestoididae</taxon>
        <taxon>Mesocestoides</taxon>
    </lineage>
</organism>
<keyword evidence="3" id="KW-1185">Reference proteome</keyword>
<dbReference type="PROSITE" id="PS50191">
    <property type="entry name" value="CRAL_TRIO"/>
    <property type="match status" value="1"/>
</dbReference>
<name>A0A3P6H8Y9_MESCO</name>
<dbReference type="OrthoDB" id="6682367at2759"/>
<accession>A0A3P6H8Y9</accession>
<dbReference type="Gene3D" id="3.40.525.10">
    <property type="entry name" value="CRAL-TRIO lipid binding domain"/>
    <property type="match status" value="1"/>
</dbReference>
<reference evidence="2 3" key="1">
    <citation type="submission" date="2018-10" db="EMBL/GenBank/DDBJ databases">
        <authorList>
            <consortium name="Pathogen Informatics"/>
        </authorList>
    </citation>
    <scope>NUCLEOTIDE SEQUENCE [LARGE SCALE GENOMIC DNA]</scope>
</reference>
<evidence type="ECO:0000313" key="2">
    <source>
        <dbReference type="EMBL" id="VDD84092.1"/>
    </source>
</evidence>
<dbReference type="InterPro" id="IPR036865">
    <property type="entry name" value="CRAL-TRIO_dom_sf"/>
</dbReference>
<dbReference type="PANTHER" id="PTHR10174">
    <property type="entry name" value="ALPHA-TOCOPHEROL TRANSFER PROTEIN-RELATED"/>
    <property type="match status" value="1"/>
</dbReference>
<proteinExistence type="predicted"/>
<dbReference type="SUPFAM" id="SSF52087">
    <property type="entry name" value="CRAL/TRIO domain"/>
    <property type="match status" value="1"/>
</dbReference>
<dbReference type="Proteomes" id="UP000267029">
    <property type="component" value="Unassembled WGS sequence"/>
</dbReference>
<dbReference type="STRING" id="53468.A0A3P6H8Y9"/>
<protein>
    <recommendedName>
        <fullName evidence="1">CRAL-TRIO domain-containing protein</fullName>
    </recommendedName>
</protein>
<dbReference type="GO" id="GO:1902936">
    <property type="term" value="F:phosphatidylinositol bisphosphate binding"/>
    <property type="evidence" value="ECO:0007669"/>
    <property type="project" value="TreeGrafter"/>
</dbReference>
<gene>
    <name evidence="2" type="ORF">MCOS_LOCUS10095</name>
</gene>
<dbReference type="AlphaFoldDB" id="A0A3P6H8Y9"/>
<dbReference type="InterPro" id="IPR001251">
    <property type="entry name" value="CRAL-TRIO_dom"/>
</dbReference>
<evidence type="ECO:0000259" key="1">
    <source>
        <dbReference type="PROSITE" id="PS50191"/>
    </source>
</evidence>
<evidence type="ECO:0000313" key="3">
    <source>
        <dbReference type="Proteomes" id="UP000267029"/>
    </source>
</evidence>